<name>A0A1H2RPH6_9PROT</name>
<dbReference type="EMBL" id="FNNH01000005">
    <property type="protein sequence ID" value="SDW21178.1"/>
    <property type="molecule type" value="Genomic_DNA"/>
</dbReference>
<dbReference type="GO" id="GO:0004803">
    <property type="term" value="F:transposase activity"/>
    <property type="evidence" value="ECO:0007669"/>
    <property type="project" value="InterPro"/>
</dbReference>
<dbReference type="AlphaFoldDB" id="A0A1H2RPH6"/>
<evidence type="ECO:0000313" key="1">
    <source>
        <dbReference type="EMBL" id="SDW21178.1"/>
    </source>
</evidence>
<dbReference type="PANTHER" id="PTHR36966">
    <property type="entry name" value="REP-ASSOCIATED TYROSINE TRANSPOSASE"/>
    <property type="match status" value="1"/>
</dbReference>
<gene>
    <name evidence="1" type="ORF">SAMN05421882_100537</name>
</gene>
<reference evidence="1 2" key="1">
    <citation type="submission" date="2016-10" db="EMBL/GenBank/DDBJ databases">
        <authorList>
            <person name="de Groot N.N."/>
        </authorList>
    </citation>
    <scope>NUCLEOTIDE SEQUENCE [LARGE SCALE GENOMIC DNA]</scope>
    <source>
        <strain evidence="1 2">Nm110</strain>
    </source>
</reference>
<accession>A0A1H2RPH6</accession>
<dbReference type="InterPro" id="IPR036515">
    <property type="entry name" value="Transposase_17_sf"/>
</dbReference>
<dbReference type="Gene3D" id="3.30.70.1290">
    <property type="entry name" value="Transposase IS200-like"/>
    <property type="match status" value="1"/>
</dbReference>
<evidence type="ECO:0000313" key="2">
    <source>
        <dbReference type="Proteomes" id="UP000183454"/>
    </source>
</evidence>
<dbReference type="GO" id="GO:0006313">
    <property type="term" value="P:DNA transposition"/>
    <property type="evidence" value="ECO:0007669"/>
    <property type="project" value="InterPro"/>
</dbReference>
<sequence length="158" mass="18142">MNDDAIHHHRRSIRLQGYDYAQPGAYFVTICTQHRLCLFGEINDGKMQLNEAGKMIQEVWHQLPMRFDTLALDEFVVMPDHIHGILVWQEGDYKTGEYKIHPYAVKNEIHPGDSDPCNRPLYDQSINQPCKSTIHPRGTLSDTVGRIVQAFKSITTHA</sequence>
<dbReference type="Proteomes" id="UP000183454">
    <property type="component" value="Unassembled WGS sequence"/>
</dbReference>
<dbReference type="GO" id="GO:0043565">
    <property type="term" value="F:sequence-specific DNA binding"/>
    <property type="evidence" value="ECO:0007669"/>
    <property type="project" value="TreeGrafter"/>
</dbReference>
<organism evidence="1 2">
    <name type="scientific">Nitrosomonas communis</name>
    <dbReference type="NCBI Taxonomy" id="44574"/>
    <lineage>
        <taxon>Bacteria</taxon>
        <taxon>Pseudomonadati</taxon>
        <taxon>Pseudomonadota</taxon>
        <taxon>Betaproteobacteria</taxon>
        <taxon>Nitrosomonadales</taxon>
        <taxon>Nitrosomonadaceae</taxon>
        <taxon>Nitrosomonas</taxon>
    </lineage>
</organism>
<protein>
    <recommendedName>
        <fullName evidence="3">Transposase IS200-like domain-containing protein</fullName>
    </recommendedName>
</protein>
<dbReference type="InterPro" id="IPR052715">
    <property type="entry name" value="RAYT_transposase"/>
</dbReference>
<dbReference type="SUPFAM" id="SSF143422">
    <property type="entry name" value="Transposase IS200-like"/>
    <property type="match status" value="1"/>
</dbReference>
<dbReference type="PANTHER" id="PTHR36966:SF1">
    <property type="entry name" value="REP-ASSOCIATED TYROSINE TRANSPOSASE"/>
    <property type="match status" value="1"/>
</dbReference>
<proteinExistence type="predicted"/>
<evidence type="ECO:0008006" key="3">
    <source>
        <dbReference type="Google" id="ProtNLM"/>
    </source>
</evidence>
<dbReference type="RefSeq" id="WP_083340129.1">
    <property type="nucleotide sequence ID" value="NZ_FNNH01000005.1"/>
</dbReference>